<evidence type="ECO:0000256" key="1">
    <source>
        <dbReference type="ARBA" id="ARBA00022741"/>
    </source>
</evidence>
<evidence type="ECO:0000259" key="6">
    <source>
        <dbReference type="PROSITE" id="PS51194"/>
    </source>
</evidence>
<keyword evidence="3" id="KW-0347">Helicase</keyword>
<sequence>MDHRSILRKLLEVDLINFSSKLGLTNHEPRLLSKNECMEALAVLGELSNSDEEFHLQVSILIIALLWSYSPEYNKDQLRQILTPVLSKIGFSPSVFLIDNFFKTERVYSSIGSYYDKLKIVANDLANTIHIGEKEYILTKFQAQLWKTMQESNLLGISAPTSAGKSFLIYLKIVDLILDGASRFVYIVPTLSLISQVTADLSKLLKEFKVYNIDVLNSFEETCENFIYVVTQERALSIFSDKDIGTIDLFVIDEIQNIERVANEGPDRSKVLYDVLKDVKYNHDVSRIILSGPRLKNIANLGFEIFGEISDEEASESPPVLSLTYSISKDKKAYYLNQYSIAFDYPIQIKIANTETIYGIGGSQYNEKFSNYLNSIVEKLNDSINIIFSPTSGQARKSANSYCNAIKINQSAQNENVNNDLADYVRKTVHPCYDLADLLKNGIAYHTGKTPSHIRKSLEIAAREGLLKNIFCTTTLMQGVNLPANNIIIRNPYLYTKKRGAEIHLSAYEFANLRGRAGRLLIDFIGRTVVLDESCFIENSEFQDESRLFDDEYKEIKTGYDKIYQEHRDEIDTALLNDERVAESSSKHLLTHIRYMLYKYGDQGEDRLKDVGLNIDDSILHAARNNISNIKAPRDFILKNRYWDPIDLAYIYGIYIDNANKLPRSVWAANFANKILNWLEIMRDEMPYYFERYIGVFDNRYLYGVAKSAEQWAREKPLQDMLIDRFGTTAYEGIDSDIDAEIEKINSKVGFGLSMLLKPISDIDGDENPIIYSIENGVYSNISKYFVDRGVPRETAIRISKLVPNKYLKQREQAIDLKQVFQNLDYWEKKHVEHLINELDAQH</sequence>
<keyword evidence="2" id="KW-0378">Hydrolase</keyword>
<evidence type="ECO:0000256" key="2">
    <source>
        <dbReference type="ARBA" id="ARBA00022801"/>
    </source>
</evidence>
<dbReference type="PANTHER" id="PTHR47961:SF6">
    <property type="entry name" value="DNA-DIRECTED DNA POLYMERASE"/>
    <property type="match status" value="1"/>
</dbReference>
<protein>
    <submittedName>
        <fullName evidence="7">RAD3-like DEAD/DEAH box helicase</fullName>
    </submittedName>
</protein>
<dbReference type="InterPro" id="IPR014001">
    <property type="entry name" value="Helicase_ATP-bd"/>
</dbReference>
<dbReference type="PROSITE" id="PS51192">
    <property type="entry name" value="HELICASE_ATP_BIND_1"/>
    <property type="match status" value="1"/>
</dbReference>
<dbReference type="Pfam" id="PF00270">
    <property type="entry name" value="DEAD"/>
    <property type="match status" value="1"/>
</dbReference>
<dbReference type="PANTHER" id="PTHR47961">
    <property type="entry name" value="DNA POLYMERASE THETA, PUTATIVE (AFU_ORTHOLOGUE AFUA_1G05260)-RELATED"/>
    <property type="match status" value="1"/>
</dbReference>
<keyword evidence="1" id="KW-0547">Nucleotide-binding</keyword>
<dbReference type="Gene3D" id="3.40.50.300">
    <property type="entry name" value="P-loop containing nucleotide triphosphate hydrolases"/>
    <property type="match status" value="2"/>
</dbReference>
<feature type="domain" description="Helicase C-terminal" evidence="6">
    <location>
        <begin position="407"/>
        <end position="571"/>
    </location>
</feature>
<dbReference type="SMART" id="SM00490">
    <property type="entry name" value="HELICc"/>
    <property type="match status" value="1"/>
</dbReference>
<dbReference type="PROSITE" id="PS51194">
    <property type="entry name" value="HELICASE_CTER"/>
    <property type="match status" value="1"/>
</dbReference>
<evidence type="ECO:0000256" key="3">
    <source>
        <dbReference type="ARBA" id="ARBA00022806"/>
    </source>
</evidence>
<keyword evidence="4" id="KW-0067">ATP-binding</keyword>
<keyword evidence="8" id="KW-1185">Reference proteome</keyword>
<evidence type="ECO:0000313" key="8">
    <source>
        <dbReference type="Proteomes" id="UP000295649"/>
    </source>
</evidence>
<feature type="domain" description="Helicase ATP-binding" evidence="5">
    <location>
        <begin position="146"/>
        <end position="312"/>
    </location>
</feature>
<dbReference type="InterPro" id="IPR001650">
    <property type="entry name" value="Helicase_C-like"/>
</dbReference>
<comment type="caution">
    <text evidence="7">The sequence shown here is derived from an EMBL/GenBank/DDBJ whole genome shotgun (WGS) entry which is preliminary data.</text>
</comment>
<dbReference type="EMBL" id="SMCN01000008">
    <property type="protein sequence ID" value="TCV84053.1"/>
    <property type="molecule type" value="Genomic_DNA"/>
</dbReference>
<dbReference type="InterPro" id="IPR027417">
    <property type="entry name" value="P-loop_NTPase"/>
</dbReference>
<evidence type="ECO:0000313" key="7">
    <source>
        <dbReference type="EMBL" id="TCV84053.1"/>
    </source>
</evidence>
<gene>
    <name evidence="7" type="ORF">EDE11_108185</name>
</gene>
<proteinExistence type="predicted"/>
<dbReference type="SMART" id="SM00487">
    <property type="entry name" value="DEXDc"/>
    <property type="match status" value="1"/>
</dbReference>
<evidence type="ECO:0000256" key="4">
    <source>
        <dbReference type="ARBA" id="ARBA00022840"/>
    </source>
</evidence>
<dbReference type="SUPFAM" id="SSF52540">
    <property type="entry name" value="P-loop containing nucleoside triphosphate hydrolases"/>
    <property type="match status" value="1"/>
</dbReference>
<dbReference type="Proteomes" id="UP000295649">
    <property type="component" value="Unassembled WGS sequence"/>
</dbReference>
<organism evidence="7 8">
    <name type="scientific">Methylomonas methanica</name>
    <dbReference type="NCBI Taxonomy" id="421"/>
    <lineage>
        <taxon>Bacteria</taxon>
        <taxon>Pseudomonadati</taxon>
        <taxon>Pseudomonadota</taxon>
        <taxon>Gammaproteobacteria</taxon>
        <taxon>Methylococcales</taxon>
        <taxon>Methylococcaceae</taxon>
        <taxon>Methylomonas</taxon>
    </lineage>
</organism>
<name>A0ABY2CMF7_METMH</name>
<dbReference type="RefSeq" id="WP_082769145.1">
    <property type="nucleotide sequence ID" value="NZ_LUUF01000062.1"/>
</dbReference>
<accession>A0ABY2CMF7</accession>
<dbReference type="InterPro" id="IPR050474">
    <property type="entry name" value="Hel308_SKI2-like"/>
</dbReference>
<evidence type="ECO:0000259" key="5">
    <source>
        <dbReference type="PROSITE" id="PS51192"/>
    </source>
</evidence>
<dbReference type="InterPro" id="IPR011545">
    <property type="entry name" value="DEAD/DEAH_box_helicase_dom"/>
</dbReference>
<reference evidence="7 8" key="1">
    <citation type="submission" date="2019-03" db="EMBL/GenBank/DDBJ databases">
        <title>Systems level insights into methane cycling in arid and semi-arid ecosystems.</title>
        <authorList>
            <person name="Kalyuzhnaya M."/>
        </authorList>
    </citation>
    <scope>NUCLEOTIDE SEQUENCE [LARGE SCALE GENOMIC DNA]</scope>
    <source>
        <strain evidence="7 8">S-1</strain>
    </source>
</reference>